<dbReference type="Proteomes" id="UP001060215">
    <property type="component" value="Chromosome 2"/>
</dbReference>
<protein>
    <submittedName>
        <fullName evidence="1">Integrin-linked protein kinase 1</fullName>
    </submittedName>
</protein>
<name>A0ACC0I3E3_9ERIC</name>
<proteinExistence type="predicted"/>
<gene>
    <name evidence="1" type="ORF">LOK49_LG04G00782</name>
</gene>
<sequence length="145" mass="16850">MVRGHGQSRKGTFCVASWQGIEVAMKKLGKEVTVDEDKMRAFRDELELLQKIRHPNVVQFLGVVTQSTPMMIVTEYLPKTFKRYLTYYKPTELGTKEKYKGKMRMDYSEMNEEERNEKLTSVISYCKGDAKANETPIEEPETRAK</sequence>
<dbReference type="EMBL" id="CM045759">
    <property type="protein sequence ID" value="KAI8019835.1"/>
    <property type="molecule type" value="Genomic_DNA"/>
</dbReference>
<comment type="caution">
    <text evidence="1">The sequence shown here is derived from an EMBL/GenBank/DDBJ whole genome shotgun (WGS) entry which is preliminary data.</text>
</comment>
<evidence type="ECO:0000313" key="2">
    <source>
        <dbReference type="Proteomes" id="UP001060215"/>
    </source>
</evidence>
<evidence type="ECO:0000313" key="1">
    <source>
        <dbReference type="EMBL" id="KAI8019835.1"/>
    </source>
</evidence>
<organism evidence="1 2">
    <name type="scientific">Camellia lanceoleosa</name>
    <dbReference type="NCBI Taxonomy" id="1840588"/>
    <lineage>
        <taxon>Eukaryota</taxon>
        <taxon>Viridiplantae</taxon>
        <taxon>Streptophyta</taxon>
        <taxon>Embryophyta</taxon>
        <taxon>Tracheophyta</taxon>
        <taxon>Spermatophyta</taxon>
        <taxon>Magnoliopsida</taxon>
        <taxon>eudicotyledons</taxon>
        <taxon>Gunneridae</taxon>
        <taxon>Pentapetalae</taxon>
        <taxon>asterids</taxon>
        <taxon>Ericales</taxon>
        <taxon>Theaceae</taxon>
        <taxon>Camellia</taxon>
    </lineage>
</organism>
<keyword evidence="1" id="KW-0808">Transferase</keyword>
<keyword evidence="1" id="KW-0418">Kinase</keyword>
<keyword evidence="1" id="KW-0401">Integrin</keyword>
<accession>A0ACC0I3E3</accession>
<feature type="non-terminal residue" evidence="1">
    <location>
        <position position="145"/>
    </location>
</feature>
<reference evidence="1 2" key="1">
    <citation type="journal article" date="2022" name="Plant J.">
        <title>Chromosome-level genome of Camellia lanceoleosa provides a valuable resource for understanding genome evolution and self-incompatibility.</title>
        <authorList>
            <person name="Gong W."/>
            <person name="Xiao S."/>
            <person name="Wang L."/>
            <person name="Liao Z."/>
            <person name="Chang Y."/>
            <person name="Mo W."/>
            <person name="Hu G."/>
            <person name="Li W."/>
            <person name="Zhao G."/>
            <person name="Zhu H."/>
            <person name="Hu X."/>
            <person name="Ji K."/>
            <person name="Xiang X."/>
            <person name="Song Q."/>
            <person name="Yuan D."/>
            <person name="Jin S."/>
            <person name="Zhang L."/>
        </authorList>
    </citation>
    <scope>NUCLEOTIDE SEQUENCE [LARGE SCALE GENOMIC DNA]</scope>
    <source>
        <strain evidence="1">SQ_2022a</strain>
    </source>
</reference>
<keyword evidence="2" id="KW-1185">Reference proteome</keyword>